<sequence>FSNIPEFISKHHQHTYEEIIDTNPDQGAQWYGPLQRPPHPEQYRIPMSQ</sequence>
<evidence type="ECO:0000256" key="1">
    <source>
        <dbReference type="SAM" id="MobiDB-lite"/>
    </source>
</evidence>
<comment type="caution">
    <text evidence="2">The sequence shown here is derived from an EMBL/GenBank/DDBJ whole genome shotgun (WGS) entry which is preliminary data.</text>
</comment>
<dbReference type="AlphaFoldDB" id="A0A8S2TT56"/>
<feature type="region of interest" description="Disordered" evidence="1">
    <location>
        <begin position="23"/>
        <end position="49"/>
    </location>
</feature>
<organism evidence="2 3">
    <name type="scientific">Rotaria magnacalcarata</name>
    <dbReference type="NCBI Taxonomy" id="392030"/>
    <lineage>
        <taxon>Eukaryota</taxon>
        <taxon>Metazoa</taxon>
        <taxon>Spiralia</taxon>
        <taxon>Gnathifera</taxon>
        <taxon>Rotifera</taxon>
        <taxon>Eurotatoria</taxon>
        <taxon>Bdelloidea</taxon>
        <taxon>Philodinida</taxon>
        <taxon>Philodinidae</taxon>
        <taxon>Rotaria</taxon>
    </lineage>
</organism>
<name>A0A8S2TT56_9BILA</name>
<protein>
    <submittedName>
        <fullName evidence="2">Uncharacterized protein</fullName>
    </submittedName>
</protein>
<evidence type="ECO:0000313" key="3">
    <source>
        <dbReference type="Proteomes" id="UP000681720"/>
    </source>
</evidence>
<proteinExistence type="predicted"/>
<gene>
    <name evidence="2" type="ORF">GIL414_LOCUS25710</name>
</gene>
<dbReference type="Proteomes" id="UP000681720">
    <property type="component" value="Unassembled WGS sequence"/>
</dbReference>
<accession>A0A8S2TT56</accession>
<reference evidence="2" key="1">
    <citation type="submission" date="2021-02" db="EMBL/GenBank/DDBJ databases">
        <authorList>
            <person name="Nowell W R."/>
        </authorList>
    </citation>
    <scope>NUCLEOTIDE SEQUENCE</scope>
</reference>
<feature type="non-terminal residue" evidence="2">
    <location>
        <position position="1"/>
    </location>
</feature>
<evidence type="ECO:0000313" key="2">
    <source>
        <dbReference type="EMBL" id="CAF4298007.1"/>
    </source>
</evidence>
<dbReference type="EMBL" id="CAJOBJ010035658">
    <property type="protein sequence ID" value="CAF4298007.1"/>
    <property type="molecule type" value="Genomic_DNA"/>
</dbReference>